<gene>
    <name evidence="2" type="ORF">SAMN05421844_11625</name>
</gene>
<evidence type="ECO:0000313" key="3">
    <source>
        <dbReference type="Proteomes" id="UP000199468"/>
    </source>
</evidence>
<protein>
    <recommendedName>
        <fullName evidence="4">Transcriptional regulator</fullName>
    </recommendedName>
</protein>
<accession>A0ABY0PAU6</accession>
<organism evidence="2 3">
    <name type="scientific">Bosea robiniae</name>
    <dbReference type="NCBI Taxonomy" id="1036780"/>
    <lineage>
        <taxon>Bacteria</taxon>
        <taxon>Pseudomonadati</taxon>
        <taxon>Pseudomonadota</taxon>
        <taxon>Alphaproteobacteria</taxon>
        <taxon>Hyphomicrobiales</taxon>
        <taxon>Boseaceae</taxon>
        <taxon>Bosea</taxon>
    </lineage>
</organism>
<dbReference type="Proteomes" id="UP000199468">
    <property type="component" value="Unassembled WGS sequence"/>
</dbReference>
<name>A0ABY0PAU6_9HYPH</name>
<feature type="region of interest" description="Disordered" evidence="1">
    <location>
        <begin position="1"/>
        <end position="22"/>
    </location>
</feature>
<evidence type="ECO:0000313" key="2">
    <source>
        <dbReference type="EMBL" id="SDH79802.1"/>
    </source>
</evidence>
<dbReference type="EMBL" id="FNBZ01000016">
    <property type="protein sequence ID" value="SDH79802.1"/>
    <property type="molecule type" value="Genomic_DNA"/>
</dbReference>
<proteinExistence type="predicted"/>
<evidence type="ECO:0000256" key="1">
    <source>
        <dbReference type="SAM" id="MobiDB-lite"/>
    </source>
</evidence>
<keyword evidence="3" id="KW-1185">Reference proteome</keyword>
<dbReference type="RefSeq" id="WP_091863005.1">
    <property type="nucleotide sequence ID" value="NZ_FNBZ01000016.1"/>
</dbReference>
<reference evidence="2 3" key="1">
    <citation type="submission" date="2016-10" db="EMBL/GenBank/DDBJ databases">
        <authorList>
            <person name="Varghese N."/>
            <person name="Submissions S."/>
        </authorList>
    </citation>
    <scope>NUCLEOTIDE SEQUENCE [LARGE SCALE GENOMIC DNA]</scope>
    <source>
        <strain evidence="2 3">DSM 26672</strain>
    </source>
</reference>
<evidence type="ECO:0008006" key="4">
    <source>
        <dbReference type="Google" id="ProtNLM"/>
    </source>
</evidence>
<comment type="caution">
    <text evidence="2">The sequence shown here is derived from an EMBL/GenBank/DDBJ whole genome shotgun (WGS) entry which is preliminary data.</text>
</comment>
<sequence length="73" mass="8156">MPFEHVTTPKPPKPANDRGAQRITSIDEYEAATQRVRELADYPEGSPQAAELAALVQVITQWDEAHDDATSWH</sequence>